<organism evidence="2 3">
    <name type="scientific">Oribacterium parvum ACB1</name>
    <dbReference type="NCBI Taxonomy" id="796943"/>
    <lineage>
        <taxon>Bacteria</taxon>
        <taxon>Bacillati</taxon>
        <taxon>Bacillota</taxon>
        <taxon>Clostridia</taxon>
        <taxon>Lachnospirales</taxon>
        <taxon>Lachnospiraceae</taxon>
        <taxon>Oribacterium</taxon>
    </lineage>
</organism>
<feature type="transmembrane region" description="Helical" evidence="1">
    <location>
        <begin position="529"/>
        <end position="550"/>
    </location>
</feature>
<feature type="transmembrane region" description="Helical" evidence="1">
    <location>
        <begin position="320"/>
        <end position="338"/>
    </location>
</feature>
<name>G9WP49_9FIRM</name>
<dbReference type="Proteomes" id="UP000018461">
    <property type="component" value="Unassembled WGS sequence"/>
</dbReference>
<feature type="transmembrane region" description="Helical" evidence="1">
    <location>
        <begin position="20"/>
        <end position="39"/>
    </location>
</feature>
<keyword evidence="1" id="KW-0812">Transmembrane</keyword>
<keyword evidence="1" id="KW-1133">Transmembrane helix</keyword>
<evidence type="ECO:0000313" key="3">
    <source>
        <dbReference type="Proteomes" id="UP000018461"/>
    </source>
</evidence>
<sequence length="823" mass="94302">MEGRLTRASGEKSARREKFIFLFLFCCSLLWAFFFFFNSGNAERLMKKKSLLALGEVGVLSLYIFAVLFFRKRIFTSKKNYLLCLFFPLLLSAYLHRFLLPLGISLLYFSLLASFFGFLLSGKLSYFPKKMKKLLASLPYKVEAFLILPFLFIQMNRSNIALDYDSLRYGLRGEYTLFSFPDAVFTGGQSLSEGIHSFLKGFFSSHGLLNAVYSYPKGLELLTAPLTVLPGYGFLLAFQIWTYLAIALVLFLLSRRIHLKSGMPILLLFFFFSSIGNMSITAKTDNITLLLQVLSLYFYAKGERKNSVSMLIFSYSFKPTAVVFSTLILVGLFLDSLLKGTIREFFFKEMTSEGERTEEVRVKEVRVKEVSDKEVRHPKKEKRIRQICILGTRQEGSTVLLLVSLFFTSLVTLRTFLITGLPFSTTFTGIFKAMGFSVKWPFNLDAHVDYSGEKPVFEVVLSVVKRVFFFLFYPVGEDMEHVSIAWSGVVFPAVLFLAFKNAVCVIFPKGKKYAMKGIEGLEDEGGNYSYLRIVFLLISFFSLLSFSMLWQIDGNYYILWECLALLLAASSPLWSEKQGFLRTNKWIKGLFPLTYLASILITLVTSWAGAVGFTPIDFVNKGYYDHFAVEKDKQAKRGSLPLFLKMAENPNNHVLAVAETPECYQIPCIVESITDVEGSGGSPGLHNDPLYFAWFLKWAKTDYIYIEKPFLEEQREKRIKKMLGQMAELGILIEPEFSTEPSAMMSVDDFDLAWLLGRQEGGEKDFKNLTKTQDSFPKYLLVKVNQSRLEYAWREEPYPTLTKDEEENAKRVWTWIERELDTK</sequence>
<accession>G9WP49</accession>
<gene>
    <name evidence="2" type="ORF">HMPREF9625_01132</name>
</gene>
<reference evidence="2" key="1">
    <citation type="submission" date="2011-08" db="EMBL/GenBank/DDBJ databases">
        <authorList>
            <consortium name="The Broad Institute Genome Sequencing Platform"/>
            <person name="Earl A."/>
            <person name="Ward D."/>
            <person name="Feldgarden M."/>
            <person name="Gevers D."/>
            <person name="Sizova M."/>
            <person name="Hazen A."/>
            <person name="Epstein S."/>
            <person name="Young S.K."/>
            <person name="Zeng Q."/>
            <person name="Gargeya S."/>
            <person name="Fitzgerald M."/>
            <person name="Haas B."/>
            <person name="Abouelleil A."/>
            <person name="Alvarado L."/>
            <person name="Arachchi H.M."/>
            <person name="Berlin A."/>
            <person name="Brown A."/>
            <person name="Chapman S.B."/>
            <person name="Chen Z."/>
            <person name="Dunbar C."/>
            <person name="Freedman E."/>
            <person name="Gearin G."/>
            <person name="Gellesch M."/>
            <person name="Goldberg J."/>
            <person name="Griggs A."/>
            <person name="Gujja S."/>
            <person name="Heiman D."/>
            <person name="Howarth C."/>
            <person name="Larson L."/>
            <person name="Lui A."/>
            <person name="MacDonald P.J.P."/>
            <person name="Montmayeur A."/>
            <person name="Murphy C."/>
            <person name="Neiman D."/>
            <person name="Pearson M."/>
            <person name="Priest M."/>
            <person name="Roberts A."/>
            <person name="Saif S."/>
            <person name="Shea T."/>
            <person name="Shenoy N."/>
            <person name="Sisk P."/>
            <person name="Stolte C."/>
            <person name="Sykes S."/>
            <person name="Wortman J."/>
            <person name="Nusbaum C."/>
            <person name="Birren B."/>
        </authorList>
    </citation>
    <scope>NUCLEOTIDE SEQUENCE</scope>
    <source>
        <strain evidence="2">ACB1</strain>
    </source>
</reference>
<evidence type="ECO:0000313" key="2">
    <source>
        <dbReference type="EMBL" id="EHL10132.1"/>
    </source>
</evidence>
<dbReference type="HOGENOM" id="CLU_018810_0_0_9"/>
<feature type="transmembrane region" description="Helical" evidence="1">
    <location>
        <begin position="138"/>
        <end position="155"/>
    </location>
</feature>
<keyword evidence="1" id="KW-0472">Membrane</keyword>
<dbReference type="AlphaFoldDB" id="G9WP49"/>
<reference evidence="2" key="2">
    <citation type="submission" date="2013-03" db="EMBL/GenBank/DDBJ databases">
        <title>The Genome Sequence of Oribacterium sp. ACB1.</title>
        <authorList>
            <consortium name="The Broad Institute Genomics Platform"/>
            <consortium name="The Broad Institute Genome Sequencing Center for Infectious Disease"/>
            <person name="Earl A."/>
            <person name="Ward D."/>
            <person name="Feldgarden M."/>
            <person name="Gevers D."/>
            <person name="Sizova M."/>
            <person name="Hazen A."/>
            <person name="Epstein S."/>
            <person name="Walker B."/>
            <person name="Young S."/>
            <person name="Zeng Q."/>
            <person name="Gargeya S."/>
            <person name="Fitzgerald M."/>
            <person name="Haas B."/>
            <person name="Abouelleil A."/>
            <person name="Allen A.W."/>
            <person name="Alvarado L."/>
            <person name="Arachchi H.M."/>
            <person name="Berlin A.M."/>
            <person name="Chapman S.B."/>
            <person name="Gainer-Dewar J."/>
            <person name="Goldberg J."/>
            <person name="Griggs A."/>
            <person name="Gujja S."/>
            <person name="Hansen M."/>
            <person name="Howarth C."/>
            <person name="Imamovic A."/>
            <person name="Ireland A."/>
            <person name="Larimer J."/>
            <person name="McCowan C."/>
            <person name="Murphy C."/>
            <person name="Pearson M."/>
            <person name="Poon T.W."/>
            <person name="Priest M."/>
            <person name="Roberts A."/>
            <person name="Saif S."/>
            <person name="Shea T."/>
            <person name="Sisk P."/>
            <person name="Sykes S."/>
            <person name="Wortman J."/>
            <person name="Nusbaum C."/>
            <person name="Birren B."/>
        </authorList>
    </citation>
    <scope>NUCLEOTIDE SEQUENCE [LARGE SCALE GENOMIC DNA]</scope>
    <source>
        <strain evidence="2">ACB1</strain>
    </source>
</reference>
<feature type="transmembrane region" description="Helical" evidence="1">
    <location>
        <begin position="51"/>
        <end position="70"/>
    </location>
</feature>
<dbReference type="STRING" id="796943.HMPREF9625_01132"/>
<comment type="caution">
    <text evidence="2">The sequence shown here is derived from an EMBL/GenBank/DDBJ whole genome shotgun (WGS) entry which is preliminary data.</text>
</comment>
<feature type="transmembrane region" description="Helical" evidence="1">
    <location>
        <begin position="484"/>
        <end position="508"/>
    </location>
</feature>
<feature type="transmembrane region" description="Helical" evidence="1">
    <location>
        <begin position="106"/>
        <end position="126"/>
    </location>
</feature>
<feature type="transmembrane region" description="Helical" evidence="1">
    <location>
        <begin position="232"/>
        <end position="253"/>
    </location>
</feature>
<proteinExistence type="predicted"/>
<dbReference type="EMBL" id="AFZC02000001">
    <property type="protein sequence ID" value="EHL10132.1"/>
    <property type="molecule type" value="Genomic_DNA"/>
</dbReference>
<evidence type="ECO:0000256" key="1">
    <source>
        <dbReference type="SAM" id="Phobius"/>
    </source>
</evidence>
<feature type="transmembrane region" description="Helical" evidence="1">
    <location>
        <begin position="399"/>
        <end position="418"/>
    </location>
</feature>
<dbReference type="PATRIC" id="fig|796943.3.peg.1565"/>
<protein>
    <submittedName>
        <fullName evidence="2">Uncharacterized protein</fullName>
    </submittedName>
</protein>
<feature type="transmembrane region" description="Helical" evidence="1">
    <location>
        <begin position="265"/>
        <end position="282"/>
    </location>
</feature>
<feature type="transmembrane region" description="Helical" evidence="1">
    <location>
        <begin position="556"/>
        <end position="574"/>
    </location>
</feature>
<keyword evidence="3" id="KW-1185">Reference proteome</keyword>
<feature type="transmembrane region" description="Helical" evidence="1">
    <location>
        <begin position="586"/>
        <end position="608"/>
    </location>
</feature>
<feature type="transmembrane region" description="Helical" evidence="1">
    <location>
        <begin position="82"/>
        <end position="100"/>
    </location>
</feature>